<dbReference type="Gene3D" id="2.30.110.10">
    <property type="entry name" value="Electron Transport, Fmn-binding Protein, Chain A"/>
    <property type="match status" value="1"/>
</dbReference>
<dbReference type="SUPFAM" id="SSF50475">
    <property type="entry name" value="FMN-binding split barrel"/>
    <property type="match status" value="1"/>
</dbReference>
<organism evidence="6 7">
    <name type="scientific">Bernardetia litoralis (strain ATCC 23117 / DSM 6794 / NBRC 15988 / NCIMB 1366 / Fx l1 / Sio-4)</name>
    <name type="common">Flexibacter litoralis</name>
    <dbReference type="NCBI Taxonomy" id="880071"/>
    <lineage>
        <taxon>Bacteria</taxon>
        <taxon>Pseudomonadati</taxon>
        <taxon>Bacteroidota</taxon>
        <taxon>Cytophagia</taxon>
        <taxon>Cytophagales</taxon>
        <taxon>Bernardetiaceae</taxon>
        <taxon>Bernardetia</taxon>
    </lineage>
</organism>
<dbReference type="PANTHER" id="PTHR33798:SF5">
    <property type="entry name" value="FLAVIN REDUCTASE LIKE DOMAIN-CONTAINING PROTEIN"/>
    <property type="match status" value="1"/>
</dbReference>
<dbReference type="InterPro" id="IPR012349">
    <property type="entry name" value="Split_barrel_FMN-bd"/>
</dbReference>
<evidence type="ECO:0000256" key="3">
    <source>
        <dbReference type="ARBA" id="ARBA00022643"/>
    </source>
</evidence>
<dbReference type="STRING" id="880071.Fleli_1833"/>
<dbReference type="eggNOG" id="COG1853">
    <property type="taxonomic scope" value="Bacteria"/>
</dbReference>
<dbReference type="KEGG" id="fli:Fleli_1833"/>
<feature type="domain" description="Flavin reductase like" evidence="5">
    <location>
        <begin position="37"/>
        <end position="172"/>
    </location>
</feature>
<reference evidence="7" key="1">
    <citation type="submission" date="2012-06" db="EMBL/GenBank/DDBJ databases">
        <title>The complete genome of Flexibacter litoralis DSM 6794.</title>
        <authorList>
            <person name="Lucas S."/>
            <person name="Copeland A."/>
            <person name="Lapidus A."/>
            <person name="Glavina del Rio T."/>
            <person name="Dalin E."/>
            <person name="Tice H."/>
            <person name="Bruce D."/>
            <person name="Goodwin L."/>
            <person name="Pitluck S."/>
            <person name="Peters L."/>
            <person name="Ovchinnikova G."/>
            <person name="Lu M."/>
            <person name="Kyrpides N."/>
            <person name="Mavromatis K."/>
            <person name="Ivanova N."/>
            <person name="Brettin T."/>
            <person name="Detter J.C."/>
            <person name="Han C."/>
            <person name="Larimer F."/>
            <person name="Land M."/>
            <person name="Hauser L."/>
            <person name="Markowitz V."/>
            <person name="Cheng J.-F."/>
            <person name="Hugenholtz P."/>
            <person name="Woyke T."/>
            <person name="Wu D."/>
            <person name="Spring S."/>
            <person name="Lang E."/>
            <person name="Kopitz M."/>
            <person name="Brambilla E."/>
            <person name="Klenk H.-P."/>
            <person name="Eisen J.A."/>
        </authorList>
    </citation>
    <scope>NUCLEOTIDE SEQUENCE [LARGE SCALE GENOMIC DNA]</scope>
    <source>
        <strain evidence="7">ATCC 23117 / DSM 6794 / NBRC 15988 / NCIMB 1366 / Sio-4</strain>
    </source>
</reference>
<evidence type="ECO:0000313" key="7">
    <source>
        <dbReference type="Proteomes" id="UP000006054"/>
    </source>
</evidence>
<dbReference type="InterPro" id="IPR002563">
    <property type="entry name" value="Flavin_Rdtase-like_dom"/>
</dbReference>
<proteinExistence type="inferred from homology"/>
<evidence type="ECO:0000259" key="5">
    <source>
        <dbReference type="Pfam" id="PF01613"/>
    </source>
</evidence>
<accession>I4AJU6</accession>
<keyword evidence="3" id="KW-0288">FMN</keyword>
<dbReference type="Pfam" id="PF01613">
    <property type="entry name" value="Flavin_Reduct"/>
    <property type="match status" value="1"/>
</dbReference>
<sequence length="210" mass="24185">MTTQNPILKRIKKNEILEMENRFRANFINSISGFKSVGLIGTISKDNKTNLAIFSQVFHLGANPALMGFIIRPNTSARHTLENIEDTHFFTFNHIQEEFYKQAHQTSARYPREVSEFEATELTPYFENDFIAPYLKESHFRIGLKLEEKHNLTINNTIFLIASVQEVILNEEIIEKDGYIDIEKAGTITSSGLDSYHTTNKIERLPYAKP</sequence>
<dbReference type="Proteomes" id="UP000006054">
    <property type="component" value="Chromosome"/>
</dbReference>
<dbReference type="GO" id="GO:0010181">
    <property type="term" value="F:FMN binding"/>
    <property type="evidence" value="ECO:0007669"/>
    <property type="project" value="InterPro"/>
</dbReference>
<dbReference type="AlphaFoldDB" id="I4AJU6"/>
<evidence type="ECO:0000256" key="4">
    <source>
        <dbReference type="ARBA" id="ARBA00038054"/>
    </source>
</evidence>
<dbReference type="GO" id="GO:0016646">
    <property type="term" value="F:oxidoreductase activity, acting on the CH-NH group of donors, NAD or NADP as acceptor"/>
    <property type="evidence" value="ECO:0007669"/>
    <property type="project" value="UniProtKB-ARBA"/>
</dbReference>
<evidence type="ECO:0000256" key="2">
    <source>
        <dbReference type="ARBA" id="ARBA00022630"/>
    </source>
</evidence>
<dbReference type="PATRIC" id="fig|880071.3.peg.1813"/>
<gene>
    <name evidence="6" type="ordered locus">Fleli_1833</name>
</gene>
<dbReference type="EMBL" id="CP003345">
    <property type="protein sequence ID" value="AFM04231.1"/>
    <property type="molecule type" value="Genomic_DNA"/>
</dbReference>
<keyword evidence="2" id="KW-0285">Flavoprotein</keyword>
<comment type="similarity">
    <text evidence="4">Belongs to the flavoredoxin family.</text>
</comment>
<keyword evidence="7" id="KW-1185">Reference proteome</keyword>
<comment type="cofactor">
    <cofactor evidence="1">
        <name>FMN</name>
        <dbReference type="ChEBI" id="CHEBI:58210"/>
    </cofactor>
</comment>
<dbReference type="PANTHER" id="PTHR33798">
    <property type="entry name" value="FLAVOPROTEIN OXYGENASE"/>
    <property type="match status" value="1"/>
</dbReference>
<evidence type="ECO:0000313" key="6">
    <source>
        <dbReference type="EMBL" id="AFM04231.1"/>
    </source>
</evidence>
<name>I4AJU6_BERLS</name>
<dbReference type="OrthoDB" id="5293996at2"/>
<dbReference type="RefSeq" id="WP_014797683.1">
    <property type="nucleotide sequence ID" value="NC_018018.1"/>
</dbReference>
<protein>
    <submittedName>
        <fullName evidence="6">Conserved protein of DIM6/NTAB family</fullName>
    </submittedName>
</protein>
<dbReference type="HOGENOM" id="CLU_113721_0_0_10"/>
<evidence type="ECO:0000256" key="1">
    <source>
        <dbReference type="ARBA" id="ARBA00001917"/>
    </source>
</evidence>